<organism evidence="2 3">
    <name type="scientific">Alcaligenes faecalis</name>
    <dbReference type="NCBI Taxonomy" id="511"/>
    <lineage>
        <taxon>Bacteria</taxon>
        <taxon>Pseudomonadati</taxon>
        <taxon>Pseudomonadota</taxon>
        <taxon>Betaproteobacteria</taxon>
        <taxon>Burkholderiales</taxon>
        <taxon>Alcaligenaceae</taxon>
        <taxon>Alcaligenes</taxon>
    </lineage>
</organism>
<name>A0AB33CSP8_ALCFA</name>
<feature type="compositionally biased region" description="Basic and acidic residues" evidence="1">
    <location>
        <begin position="161"/>
        <end position="172"/>
    </location>
</feature>
<reference evidence="2 3" key="1">
    <citation type="submission" date="2017-05" db="EMBL/GenBank/DDBJ databases">
        <authorList>
            <person name="Qiu J.G."/>
            <person name="He J."/>
        </authorList>
    </citation>
    <scope>NUCLEOTIDE SEQUENCE [LARGE SCALE GENOMIC DNA]</scope>
    <source>
        <strain evidence="2 3">JQ135</strain>
    </source>
</reference>
<dbReference type="KEGG" id="afq:AFA_06750"/>
<dbReference type="AlphaFoldDB" id="A0AB33CSP8"/>
<evidence type="ECO:0000256" key="1">
    <source>
        <dbReference type="SAM" id="MobiDB-lite"/>
    </source>
</evidence>
<proteinExistence type="predicted"/>
<dbReference type="EMBL" id="CP021641">
    <property type="protein sequence ID" value="ASR89169.1"/>
    <property type="molecule type" value="Genomic_DNA"/>
</dbReference>
<feature type="region of interest" description="Disordered" evidence="1">
    <location>
        <begin position="143"/>
        <end position="172"/>
    </location>
</feature>
<dbReference type="Proteomes" id="UP000214561">
    <property type="component" value="Chromosome"/>
</dbReference>
<evidence type="ECO:0000313" key="2">
    <source>
        <dbReference type="EMBL" id="ASR89169.1"/>
    </source>
</evidence>
<protein>
    <submittedName>
        <fullName evidence="2">Uncharacterized protein</fullName>
    </submittedName>
</protein>
<dbReference type="RefSeq" id="WP_094196270.1">
    <property type="nucleotide sequence ID" value="NZ_CP021641.1"/>
</dbReference>
<accession>A0AB33CSP8</accession>
<sequence>MQKNKCLQDALRELVSIVEIHADATGNNFAWAELVEARAALAEQEVDMEHKHTPGPWVICREDGDIFGGHQIFAESQLGTTFVEDLGWDAVVAEAGLDHPNYEANARLIAASPLMFDALETIAAGNTDPDQTVEIAQAALAKATAAPEKQDKPMRWPADFPGKHDKQERLKK</sequence>
<evidence type="ECO:0000313" key="3">
    <source>
        <dbReference type="Proteomes" id="UP000214561"/>
    </source>
</evidence>
<gene>
    <name evidence="2" type="ORF">AFA_06750</name>
</gene>